<gene>
    <name evidence="2" type="ORF">PCOS0759_LOCUS1450</name>
</gene>
<proteinExistence type="predicted"/>
<evidence type="ECO:0000256" key="1">
    <source>
        <dbReference type="SAM" id="MobiDB-lite"/>
    </source>
</evidence>
<name>A0A7S1KMC8_9EUKA</name>
<feature type="region of interest" description="Disordered" evidence="1">
    <location>
        <begin position="57"/>
        <end position="104"/>
    </location>
</feature>
<dbReference type="EMBL" id="HBGD01001736">
    <property type="protein sequence ID" value="CAD9078218.1"/>
    <property type="molecule type" value="Transcribed_RNA"/>
</dbReference>
<dbReference type="AlphaFoldDB" id="A0A7S1KMC8"/>
<evidence type="ECO:0000313" key="2">
    <source>
        <dbReference type="EMBL" id="CAD9078218.1"/>
    </source>
</evidence>
<protein>
    <submittedName>
        <fullName evidence="2">Uncharacterized protein</fullName>
    </submittedName>
</protein>
<sequence>MANTIVSRFLNTSMLEKKDACVSNKEMIRNDPIRQAVSDQIRFTSEFGGFRFESRIKVENPHKNSPPPPTTTTTAAAAGQEQQQPPPSPQQHVHQQKFLKSQPP</sequence>
<accession>A0A7S1KMC8</accession>
<feature type="compositionally biased region" description="Low complexity" evidence="1">
    <location>
        <begin position="71"/>
        <end position="83"/>
    </location>
</feature>
<organism evidence="2">
    <name type="scientific">Percolomonas cosmopolitus</name>
    <dbReference type="NCBI Taxonomy" id="63605"/>
    <lineage>
        <taxon>Eukaryota</taxon>
        <taxon>Discoba</taxon>
        <taxon>Heterolobosea</taxon>
        <taxon>Tetramitia</taxon>
        <taxon>Eutetramitia</taxon>
        <taxon>Percolomonadidae</taxon>
        <taxon>Percolomonas</taxon>
    </lineage>
</organism>
<reference evidence="2" key="1">
    <citation type="submission" date="2021-01" db="EMBL/GenBank/DDBJ databases">
        <authorList>
            <person name="Corre E."/>
            <person name="Pelletier E."/>
            <person name="Niang G."/>
            <person name="Scheremetjew M."/>
            <person name="Finn R."/>
            <person name="Kale V."/>
            <person name="Holt S."/>
            <person name="Cochrane G."/>
            <person name="Meng A."/>
            <person name="Brown T."/>
            <person name="Cohen L."/>
        </authorList>
    </citation>
    <scope>NUCLEOTIDE SEQUENCE</scope>
    <source>
        <strain evidence="2">WS</strain>
    </source>
</reference>